<dbReference type="InterPro" id="IPR025930">
    <property type="entry name" value="NETI"/>
</dbReference>
<evidence type="ECO:0000313" key="2">
    <source>
        <dbReference type="Proteomes" id="UP000198650"/>
    </source>
</evidence>
<accession>A0A1I0SVQ4</accession>
<protein>
    <submittedName>
        <fullName evidence="1">NETI protein</fullName>
    </submittedName>
</protein>
<dbReference type="EMBL" id="FOJS01000006">
    <property type="protein sequence ID" value="SFA43600.1"/>
    <property type="molecule type" value="Genomic_DNA"/>
</dbReference>
<gene>
    <name evidence="1" type="ORF">SAMN05192569_100644</name>
</gene>
<proteinExistence type="predicted"/>
<evidence type="ECO:0000313" key="1">
    <source>
        <dbReference type="EMBL" id="SFA43600.1"/>
    </source>
</evidence>
<dbReference type="Pfam" id="PF14044">
    <property type="entry name" value="NETI"/>
    <property type="match status" value="1"/>
</dbReference>
<keyword evidence="2" id="KW-1185">Reference proteome</keyword>
<dbReference type="AlphaFoldDB" id="A0A1I0SVQ4"/>
<sequence length="36" mass="4272">MKKIFVVEECETIDKCLERIKAEGYCGQIEIPLKWK</sequence>
<dbReference type="Proteomes" id="UP000198650">
    <property type="component" value="Unassembled WGS sequence"/>
</dbReference>
<reference evidence="2" key="1">
    <citation type="submission" date="2016-10" db="EMBL/GenBank/DDBJ databases">
        <authorList>
            <person name="Varghese N."/>
            <person name="Submissions S."/>
        </authorList>
    </citation>
    <scope>NUCLEOTIDE SEQUENCE [LARGE SCALE GENOMIC DNA]</scope>
    <source>
        <strain evidence="2">M1</strain>
    </source>
</reference>
<dbReference type="STRING" id="186116.SAMN05192569_100644"/>
<name>A0A1I0SVQ4_9BACL</name>
<dbReference type="OrthoDB" id="2354098at2"/>
<organism evidence="1 2">
    <name type="scientific">Parageobacillus thermantarcticus</name>
    <dbReference type="NCBI Taxonomy" id="186116"/>
    <lineage>
        <taxon>Bacteria</taxon>
        <taxon>Bacillati</taxon>
        <taxon>Bacillota</taxon>
        <taxon>Bacilli</taxon>
        <taxon>Bacillales</taxon>
        <taxon>Anoxybacillaceae</taxon>
        <taxon>Parageobacillus</taxon>
    </lineage>
</organism>
<dbReference type="RefSeq" id="WP_143093420.1">
    <property type="nucleotide sequence ID" value="NZ_FOJS01000006.1"/>
</dbReference>